<dbReference type="Proteomes" id="UP001465976">
    <property type="component" value="Unassembled WGS sequence"/>
</dbReference>
<reference evidence="4 5" key="1">
    <citation type="submission" date="2024-02" db="EMBL/GenBank/DDBJ databases">
        <title>A draft genome for the cacao thread blight pathogen Marasmius crinis-equi.</title>
        <authorList>
            <person name="Cohen S.P."/>
            <person name="Baruah I.K."/>
            <person name="Amoako-Attah I."/>
            <person name="Bukari Y."/>
            <person name="Meinhardt L.W."/>
            <person name="Bailey B.A."/>
        </authorList>
    </citation>
    <scope>NUCLEOTIDE SEQUENCE [LARGE SCALE GENOMIC DNA]</scope>
    <source>
        <strain evidence="4 5">GH-76</strain>
    </source>
</reference>
<comment type="similarity">
    <text evidence="1">Belongs to the peptidase S33 family.</text>
</comment>
<dbReference type="PANTHER" id="PTHR43194">
    <property type="entry name" value="HYDROLASE ALPHA/BETA FOLD FAMILY"/>
    <property type="match status" value="1"/>
</dbReference>
<dbReference type="PIRSF" id="PIRSF005539">
    <property type="entry name" value="Pept_S33_TRI_F1"/>
    <property type="match status" value="1"/>
</dbReference>
<dbReference type="SUPFAM" id="SSF53474">
    <property type="entry name" value="alpha/beta-Hydrolases"/>
    <property type="match status" value="1"/>
</dbReference>
<keyword evidence="5" id="KW-1185">Reference proteome</keyword>
<comment type="caution">
    <text evidence="4">The sequence shown here is derived from an EMBL/GenBank/DDBJ whole genome shotgun (WGS) entry which is preliminary data.</text>
</comment>
<dbReference type="NCBIfam" id="TIGR01250">
    <property type="entry name" value="pro_imino_pep_2"/>
    <property type="match status" value="1"/>
</dbReference>
<gene>
    <name evidence="4" type="ORF">V5O48_003608</name>
</gene>
<dbReference type="InterPro" id="IPR000073">
    <property type="entry name" value="AB_hydrolase_1"/>
</dbReference>
<evidence type="ECO:0000313" key="5">
    <source>
        <dbReference type="Proteomes" id="UP001465976"/>
    </source>
</evidence>
<dbReference type="InterPro" id="IPR005945">
    <property type="entry name" value="Pro_imino_pep"/>
</dbReference>
<dbReference type="PANTHER" id="PTHR43194:SF2">
    <property type="entry name" value="PEROXISOMAL MEMBRANE PROTEIN LPX1"/>
    <property type="match status" value="1"/>
</dbReference>
<dbReference type="InterPro" id="IPR002410">
    <property type="entry name" value="Peptidase_S33"/>
</dbReference>
<proteinExistence type="inferred from homology"/>
<dbReference type="InterPro" id="IPR050228">
    <property type="entry name" value="Carboxylesterase_BioH"/>
</dbReference>
<evidence type="ECO:0000256" key="1">
    <source>
        <dbReference type="ARBA" id="ARBA00010088"/>
    </source>
</evidence>
<keyword evidence="2" id="KW-0378">Hydrolase</keyword>
<name>A0ABR3FT77_9AGAR</name>
<accession>A0ABR3FT77</accession>
<feature type="domain" description="AB hydrolase-1" evidence="3">
    <location>
        <begin position="32"/>
        <end position="285"/>
    </location>
</feature>
<dbReference type="Gene3D" id="3.40.50.1820">
    <property type="entry name" value="alpha/beta hydrolase"/>
    <property type="match status" value="1"/>
</dbReference>
<dbReference type="Pfam" id="PF00561">
    <property type="entry name" value="Abhydrolase_1"/>
    <property type="match status" value="1"/>
</dbReference>
<sequence>MVSGEAKFEVPDAGKPCKTWYTVYGDHTKSRPLVALHGGPGASHDYLNTLSSLKRTHGIPVVLYDQVGNGKSTHLPEKAGDTSFWTVDLFLKELDNLLSHFGIQDDYDLLGHSWGGMLAACHAVRRPAGLKHLIIASSPASMELWVLAQNELRTKLDPRVQEILTKHEEAGTTKSKEYEDAVDVFYKRHLCTMDPWPETVSTSMGWINKDSTVYLTMNGPNEFYITGSLKTWTVIDQLDRIVVPTLLTNGRYDEAQPSTMTPFFQKIPKVKWVTLENSSHMPHQEETERFIEIVGQFLTST</sequence>
<dbReference type="EMBL" id="JBAHYK010000101">
    <property type="protein sequence ID" value="KAL0578387.1"/>
    <property type="molecule type" value="Genomic_DNA"/>
</dbReference>
<organism evidence="4 5">
    <name type="scientific">Marasmius crinis-equi</name>
    <dbReference type="NCBI Taxonomy" id="585013"/>
    <lineage>
        <taxon>Eukaryota</taxon>
        <taxon>Fungi</taxon>
        <taxon>Dikarya</taxon>
        <taxon>Basidiomycota</taxon>
        <taxon>Agaricomycotina</taxon>
        <taxon>Agaricomycetes</taxon>
        <taxon>Agaricomycetidae</taxon>
        <taxon>Agaricales</taxon>
        <taxon>Marasmiineae</taxon>
        <taxon>Marasmiaceae</taxon>
        <taxon>Marasmius</taxon>
    </lineage>
</organism>
<evidence type="ECO:0000259" key="3">
    <source>
        <dbReference type="Pfam" id="PF00561"/>
    </source>
</evidence>
<dbReference type="InterPro" id="IPR029058">
    <property type="entry name" value="AB_hydrolase_fold"/>
</dbReference>
<evidence type="ECO:0000256" key="2">
    <source>
        <dbReference type="ARBA" id="ARBA00022801"/>
    </source>
</evidence>
<dbReference type="PRINTS" id="PR00793">
    <property type="entry name" value="PROAMNOPTASE"/>
</dbReference>
<protein>
    <recommendedName>
        <fullName evidence="3">AB hydrolase-1 domain-containing protein</fullName>
    </recommendedName>
</protein>
<evidence type="ECO:0000313" key="4">
    <source>
        <dbReference type="EMBL" id="KAL0578387.1"/>
    </source>
</evidence>